<evidence type="ECO:0000313" key="2">
    <source>
        <dbReference type="Proteomes" id="UP001153334"/>
    </source>
</evidence>
<gene>
    <name evidence="1" type="ORF">ONZ43_g2649</name>
</gene>
<evidence type="ECO:0000313" key="1">
    <source>
        <dbReference type="EMBL" id="KAJ8120717.1"/>
    </source>
</evidence>
<dbReference type="EMBL" id="JAPESX010000559">
    <property type="protein sequence ID" value="KAJ8120717.1"/>
    <property type="molecule type" value="Genomic_DNA"/>
</dbReference>
<dbReference type="Proteomes" id="UP001153334">
    <property type="component" value="Unassembled WGS sequence"/>
</dbReference>
<comment type="caution">
    <text evidence="1">The sequence shown here is derived from an EMBL/GenBank/DDBJ whole genome shotgun (WGS) entry which is preliminary data.</text>
</comment>
<protein>
    <submittedName>
        <fullName evidence="1">Uncharacterized protein</fullName>
    </submittedName>
</protein>
<proteinExistence type="predicted"/>
<sequence length="349" mass="37811">MEKTRQAVQGIGRMIFSQCTELINPATNRGLPPNLVAEDPSISLIFKGTDLNIAALTAELGFLANPVNHVQTAEMGNQSLNSLALISARYTQTANDVLSQLIAAHLIAVCQALDLRAMNAQFLELFKFEFEQLLAKHYTKVRAPAVQSMNSSELKANILTSDMNGLSDWAVPEPIVDTSDQHFAASLEGLGKSLWSQLLVSLDTTASMDAADRFGVIAKSLRPIVLDNAGFNGDPALLSRLTSFTEELSISMQESWCANRDAYIVHGDATPVLGKAAKEIYTFIRHTLKVPLLSTRHLNTPIVGEMENGFGVDGIQAPTVGSYTGAVYRALRDGSLMKVAVKVLESCME</sequence>
<accession>A0ACC2J059</accession>
<organism evidence="1 2">
    <name type="scientific">Nemania bipapillata</name>
    <dbReference type="NCBI Taxonomy" id="110536"/>
    <lineage>
        <taxon>Eukaryota</taxon>
        <taxon>Fungi</taxon>
        <taxon>Dikarya</taxon>
        <taxon>Ascomycota</taxon>
        <taxon>Pezizomycotina</taxon>
        <taxon>Sordariomycetes</taxon>
        <taxon>Xylariomycetidae</taxon>
        <taxon>Xylariales</taxon>
        <taxon>Xylariaceae</taxon>
        <taxon>Nemania</taxon>
    </lineage>
</organism>
<reference evidence="1" key="1">
    <citation type="submission" date="2022-11" db="EMBL/GenBank/DDBJ databases">
        <title>Genome Sequence of Nemania bipapillata.</title>
        <authorList>
            <person name="Buettner E."/>
        </authorList>
    </citation>
    <scope>NUCLEOTIDE SEQUENCE</scope>
    <source>
        <strain evidence="1">CP14</strain>
    </source>
</reference>
<name>A0ACC2J059_9PEZI</name>
<keyword evidence="2" id="KW-1185">Reference proteome</keyword>